<evidence type="ECO:0000313" key="1">
    <source>
        <dbReference type="EMBL" id="TLF74784.1"/>
    </source>
</evidence>
<dbReference type="Proteomes" id="UP000306378">
    <property type="component" value="Unassembled WGS sequence"/>
</dbReference>
<gene>
    <name evidence="1" type="ORF">FEK34_22520</name>
</gene>
<dbReference type="InterPro" id="IPR036170">
    <property type="entry name" value="YezG-like_sf"/>
</dbReference>
<organism evidence="1 2">
    <name type="scientific">Nocardia cyriacigeorgica</name>
    <dbReference type="NCBI Taxonomy" id="135487"/>
    <lineage>
        <taxon>Bacteria</taxon>
        <taxon>Bacillati</taxon>
        <taxon>Actinomycetota</taxon>
        <taxon>Actinomycetes</taxon>
        <taxon>Mycobacteriales</taxon>
        <taxon>Nocardiaceae</taxon>
        <taxon>Nocardia</taxon>
    </lineage>
</organism>
<accession>A0A5R8NGS5</accession>
<protein>
    <submittedName>
        <fullName evidence="1">Uncharacterized protein</fullName>
    </submittedName>
</protein>
<evidence type="ECO:0000313" key="2">
    <source>
        <dbReference type="Proteomes" id="UP000306378"/>
    </source>
</evidence>
<sequence length="464" mass="50258">MTEQHNGLTAEHPLSRALTTLGPAGWHRLDAEFAVTVRGDIAHLVYSVGEQRVAVQPPEQVLALVRQLRTAATESEHGPWWRLLLTLADAGSVTVDYDYGADPFPPEQMFEPEAYRADLVAYPRENVPVWLAAYMLHADRQQRTPQQAAEQARNDRAAQVWAVLADNEFPPFPVMWARWATLSAAFVAAGSAWGPRMLPWTGVFEGSARGGSTLHVLPGGRAVLSGGVWNAPALDAAYNGDAPLPRLYAGAPEWVANPVLNARASSGLLSFCYWWEGGRWYRGESPSAEQCATAVPGMWTADIVARIVAGLVDDAPGKELLDHAETLVAAAEAGVVARETLTAVFDDTRFDIDGALYQLGLAGVVSTLPDQLPEAAAIARVRDHIVTNGLDTTGYPLSELTAHRLSMGWMVYVPAPEGEISIGRAIFYVADDGVLEQSSSSIAPGSYIAGFEQRFTDRHRPLVR</sequence>
<comment type="caution">
    <text evidence="1">The sequence shown here is derived from an EMBL/GenBank/DDBJ whole genome shotgun (WGS) entry which is preliminary data.</text>
</comment>
<dbReference type="RefSeq" id="WP_138450731.1">
    <property type="nucleotide sequence ID" value="NZ_VBUT01000009.1"/>
</dbReference>
<reference evidence="1 2" key="1">
    <citation type="submission" date="2019-05" db="EMBL/GenBank/DDBJ databases">
        <title>Genomes sequences of two Nocardia cyriacigeorgica environmental isolates, type strains Nocardia asteroides ATCC 19247 and Nocardia cyriacigeorgica DSM 44484.</title>
        <authorList>
            <person name="Vautrin F."/>
            <person name="Bergeron E."/>
            <person name="Dubost A."/>
            <person name="Abrouk D."/>
            <person name="Rodriguez Nava V."/>
            <person name="Pujic P."/>
        </authorList>
    </citation>
    <scope>NUCLEOTIDE SEQUENCE [LARGE SCALE GENOMIC DNA]</scope>
    <source>
        <strain evidence="1 2">EML 446</strain>
    </source>
</reference>
<dbReference type="SUPFAM" id="SSF160424">
    <property type="entry name" value="BH3703-like"/>
    <property type="match status" value="1"/>
</dbReference>
<dbReference type="AlphaFoldDB" id="A0A5R8NGS5"/>
<dbReference type="EMBL" id="VBUT01000009">
    <property type="protein sequence ID" value="TLF74784.1"/>
    <property type="molecule type" value="Genomic_DNA"/>
</dbReference>
<name>A0A5R8NGS5_9NOCA</name>
<proteinExistence type="predicted"/>